<evidence type="ECO:0000313" key="3">
    <source>
        <dbReference type="Proteomes" id="UP000038647"/>
    </source>
</evidence>
<gene>
    <name evidence="2" type="ORF">ERS137966_01027</name>
</gene>
<dbReference type="Proteomes" id="UP000038647">
    <property type="component" value="Unassembled WGS sequence"/>
</dbReference>
<reference evidence="2 3" key="1">
    <citation type="submission" date="2015-03" db="EMBL/GenBank/DDBJ databases">
        <authorList>
            <consortium name="Pathogen Informatics"/>
            <person name="Murphy D."/>
        </authorList>
    </citation>
    <scope>NUCLEOTIDE SEQUENCE [LARGE SCALE GENOMIC DNA]</scope>
    <source>
        <strain evidence="2 3">IP08791</strain>
    </source>
</reference>
<dbReference type="InterPro" id="IPR010998">
    <property type="entry name" value="Integrase_recombinase_N"/>
</dbReference>
<evidence type="ECO:0000313" key="2">
    <source>
        <dbReference type="EMBL" id="CNK70707.1"/>
    </source>
</evidence>
<proteinExistence type="predicted"/>
<sequence length="100" mass="11018">MAAQQAAFTVRDLVELYLTQRIEDRHGKDGKIFPGAGKKAGQEAVRRILIKDVVDKIGGTIAKDITRKDVIDIVMAVIQRGANVLEGYFFVSCVQPMNSL</sequence>
<dbReference type="EMBL" id="CQEH01000003">
    <property type="protein sequence ID" value="CNK70707.1"/>
    <property type="molecule type" value="Genomic_DNA"/>
</dbReference>
<keyword evidence="3" id="KW-1185">Reference proteome</keyword>
<name>A0ABM9SQF6_YERAL</name>
<accession>A0ABM9SQF6</accession>
<dbReference type="RefSeq" id="WP_231583115.1">
    <property type="nucleotide sequence ID" value="NZ_CABHPY010000141.1"/>
</dbReference>
<comment type="caution">
    <text evidence="2">The sequence shown here is derived from an EMBL/GenBank/DDBJ whole genome shotgun (WGS) entry which is preliminary data.</text>
</comment>
<protein>
    <submittedName>
        <fullName evidence="2">Uncharacterized protein</fullName>
    </submittedName>
</protein>
<keyword evidence="1" id="KW-0238">DNA-binding</keyword>
<evidence type="ECO:0000256" key="1">
    <source>
        <dbReference type="ARBA" id="ARBA00023125"/>
    </source>
</evidence>
<dbReference type="Gene3D" id="1.10.150.130">
    <property type="match status" value="1"/>
</dbReference>
<organism evidence="2 3">
    <name type="scientific">Yersinia aldovae</name>
    <dbReference type="NCBI Taxonomy" id="29483"/>
    <lineage>
        <taxon>Bacteria</taxon>
        <taxon>Pseudomonadati</taxon>
        <taxon>Pseudomonadota</taxon>
        <taxon>Gammaproteobacteria</taxon>
        <taxon>Enterobacterales</taxon>
        <taxon>Yersiniaceae</taxon>
        <taxon>Yersinia</taxon>
    </lineage>
</organism>